<accession>L1I6P0</accession>
<dbReference type="AlphaFoldDB" id="L1I6P0"/>
<evidence type="ECO:0000313" key="2">
    <source>
        <dbReference type="EMBL" id="EKX31923.1"/>
    </source>
</evidence>
<sequence>MMLGIQRYFKKLESSIAFGSGLCTKESNQSEGRQREAETKKETTEPPVSNETAVKVDNHSREDEFQDTAAQYSTSTNSCSCEILDLGLAKKPDDSSSACVEVIVIDSPASISNGDSTSSWKSCDLAATPQTKIKRKPAVLKKLEFDHPGSAMLCTTERRVRRKTSIFEASFLTVTSPSGRGPTPRRKAARSQTSPQSTPAPVAHSTDTGKSKAPSELRTLSRDNAENRSPQKVDIVSTSDMADVECMDDQSQTSRQGAPTLVAHTADTDKSKAPSEVLTLSTVDAVSGDNTENRSPQKVDIVSTSDMADVECMDDQSQTSRQGLPTLVAHTADTDKSKAPSEVLTLSSVDAVSGDNTENRSPQKVDIVSTSDMADVECMDDQSQTSRQGLPTLVAHTASPEKVDSVGECNFRVALAPEGSCGSPVQPKSVPSGCEDVLALALSDVPGAAAMAGPRGLHAAQESMLHNVLLSSGEECDSFLTSARTCLRMNRYLSVNLLRAACKLLGKHAGSSDVRMSQLKEVLVCGAQRLPGDQLENFVRNNRLFADLMVFVHELRSKQKNQSPYGSYVPFLIDLCKLYDGQFGEGTCVRELLVASGVHEETLGPSIIEVMSLVGEGDCRCPSDSAWLDLHQLVTKSCWKSERFRRCWKREWEKVASLKLKLKLLHFDDSVFAAQVVEGILLGSCCTSMDLDDSCPSWEKFASEYEGTLDPLMGAGARHMSESEVREEVELCVLVVALVRHLTTTEILQRRSSSEEVEISPGTRHKGKKVAKKTMTAILQKLQKLDQKKARKTHGIPALGYLIKVAKIVRESLRE</sequence>
<proteinExistence type="predicted"/>
<dbReference type="EnsemblProtists" id="EKX31923">
    <property type="protein sequence ID" value="EKX31923"/>
    <property type="gene ID" value="GUITHDRAFT_148980"/>
</dbReference>
<evidence type="ECO:0000313" key="3">
    <source>
        <dbReference type="EnsemblProtists" id="EKX31923"/>
    </source>
</evidence>
<reference evidence="4" key="2">
    <citation type="submission" date="2012-11" db="EMBL/GenBank/DDBJ databases">
        <authorList>
            <person name="Kuo A."/>
            <person name="Curtis B.A."/>
            <person name="Tanifuji G."/>
            <person name="Burki F."/>
            <person name="Gruber A."/>
            <person name="Irimia M."/>
            <person name="Maruyama S."/>
            <person name="Arias M.C."/>
            <person name="Ball S.G."/>
            <person name="Gile G.H."/>
            <person name="Hirakawa Y."/>
            <person name="Hopkins J.F."/>
            <person name="Rensing S.A."/>
            <person name="Schmutz J."/>
            <person name="Symeonidi A."/>
            <person name="Elias M."/>
            <person name="Eveleigh R.J."/>
            <person name="Herman E.K."/>
            <person name="Klute M.J."/>
            <person name="Nakayama T."/>
            <person name="Obornik M."/>
            <person name="Reyes-Prieto A."/>
            <person name="Armbrust E.V."/>
            <person name="Aves S.J."/>
            <person name="Beiko R.G."/>
            <person name="Coutinho P."/>
            <person name="Dacks J.B."/>
            <person name="Durnford D.G."/>
            <person name="Fast N.M."/>
            <person name="Green B.R."/>
            <person name="Grisdale C."/>
            <person name="Hempe F."/>
            <person name="Henrissat B."/>
            <person name="Hoppner M.P."/>
            <person name="Ishida K.-I."/>
            <person name="Kim E."/>
            <person name="Koreny L."/>
            <person name="Kroth P.G."/>
            <person name="Liu Y."/>
            <person name="Malik S.-B."/>
            <person name="Maier U.G."/>
            <person name="McRose D."/>
            <person name="Mock T."/>
            <person name="Neilson J.A."/>
            <person name="Onodera N.T."/>
            <person name="Poole A.M."/>
            <person name="Pritham E.J."/>
            <person name="Richards T.A."/>
            <person name="Rocap G."/>
            <person name="Roy S.W."/>
            <person name="Sarai C."/>
            <person name="Schaack S."/>
            <person name="Shirato S."/>
            <person name="Slamovits C.H."/>
            <person name="Spencer D.F."/>
            <person name="Suzuki S."/>
            <person name="Worden A.Z."/>
            <person name="Zauner S."/>
            <person name="Barry K."/>
            <person name="Bell C."/>
            <person name="Bharti A.K."/>
            <person name="Crow J.A."/>
            <person name="Grimwood J."/>
            <person name="Kramer R."/>
            <person name="Lindquist E."/>
            <person name="Lucas S."/>
            <person name="Salamov A."/>
            <person name="McFadden G.I."/>
            <person name="Lane C.E."/>
            <person name="Keeling P.J."/>
            <person name="Gray M.W."/>
            <person name="Grigoriev I.V."/>
            <person name="Archibald J.M."/>
        </authorList>
    </citation>
    <scope>NUCLEOTIDE SEQUENCE</scope>
    <source>
        <strain evidence="4">CCMP2712</strain>
    </source>
</reference>
<dbReference type="Proteomes" id="UP000011087">
    <property type="component" value="Unassembled WGS sequence"/>
</dbReference>
<feature type="region of interest" description="Disordered" evidence="1">
    <location>
        <begin position="24"/>
        <end position="62"/>
    </location>
</feature>
<dbReference type="HOGENOM" id="CLU_346645_0_0_1"/>
<dbReference type="GeneID" id="17288641"/>
<dbReference type="KEGG" id="gtt:GUITHDRAFT_148980"/>
<evidence type="ECO:0000256" key="1">
    <source>
        <dbReference type="SAM" id="MobiDB-lite"/>
    </source>
</evidence>
<organism evidence="2">
    <name type="scientific">Guillardia theta (strain CCMP2712)</name>
    <name type="common">Cryptophyte</name>
    <dbReference type="NCBI Taxonomy" id="905079"/>
    <lineage>
        <taxon>Eukaryota</taxon>
        <taxon>Cryptophyceae</taxon>
        <taxon>Pyrenomonadales</taxon>
        <taxon>Geminigeraceae</taxon>
        <taxon>Guillardia</taxon>
    </lineage>
</organism>
<reference evidence="3" key="3">
    <citation type="submission" date="2016-03" db="UniProtKB">
        <authorList>
            <consortium name="EnsemblProtists"/>
        </authorList>
    </citation>
    <scope>IDENTIFICATION</scope>
</reference>
<dbReference type="PaxDb" id="55529-EKX31923"/>
<feature type="compositionally biased region" description="Polar residues" evidence="1">
    <location>
        <begin position="190"/>
        <end position="199"/>
    </location>
</feature>
<feature type="compositionally biased region" description="Basic and acidic residues" evidence="1">
    <location>
        <begin position="207"/>
        <end position="231"/>
    </location>
</feature>
<evidence type="ECO:0000313" key="4">
    <source>
        <dbReference type="Proteomes" id="UP000011087"/>
    </source>
</evidence>
<feature type="compositionally biased region" description="Basic and acidic residues" evidence="1">
    <location>
        <begin position="32"/>
        <end position="44"/>
    </location>
</feature>
<reference evidence="2 4" key="1">
    <citation type="journal article" date="2012" name="Nature">
        <title>Algal genomes reveal evolutionary mosaicism and the fate of nucleomorphs.</title>
        <authorList>
            <consortium name="DOE Joint Genome Institute"/>
            <person name="Curtis B.A."/>
            <person name="Tanifuji G."/>
            <person name="Burki F."/>
            <person name="Gruber A."/>
            <person name="Irimia M."/>
            <person name="Maruyama S."/>
            <person name="Arias M.C."/>
            <person name="Ball S.G."/>
            <person name="Gile G.H."/>
            <person name="Hirakawa Y."/>
            <person name="Hopkins J.F."/>
            <person name="Kuo A."/>
            <person name="Rensing S.A."/>
            <person name="Schmutz J."/>
            <person name="Symeonidi A."/>
            <person name="Elias M."/>
            <person name="Eveleigh R.J."/>
            <person name="Herman E.K."/>
            <person name="Klute M.J."/>
            <person name="Nakayama T."/>
            <person name="Obornik M."/>
            <person name="Reyes-Prieto A."/>
            <person name="Armbrust E.V."/>
            <person name="Aves S.J."/>
            <person name="Beiko R.G."/>
            <person name="Coutinho P."/>
            <person name="Dacks J.B."/>
            <person name="Durnford D.G."/>
            <person name="Fast N.M."/>
            <person name="Green B.R."/>
            <person name="Grisdale C.J."/>
            <person name="Hempel F."/>
            <person name="Henrissat B."/>
            <person name="Hoppner M.P."/>
            <person name="Ishida K."/>
            <person name="Kim E."/>
            <person name="Koreny L."/>
            <person name="Kroth P.G."/>
            <person name="Liu Y."/>
            <person name="Malik S.B."/>
            <person name="Maier U.G."/>
            <person name="McRose D."/>
            <person name="Mock T."/>
            <person name="Neilson J.A."/>
            <person name="Onodera N.T."/>
            <person name="Poole A.M."/>
            <person name="Pritham E.J."/>
            <person name="Richards T.A."/>
            <person name="Rocap G."/>
            <person name="Roy S.W."/>
            <person name="Sarai C."/>
            <person name="Schaack S."/>
            <person name="Shirato S."/>
            <person name="Slamovits C.H."/>
            <person name="Spencer D.F."/>
            <person name="Suzuki S."/>
            <person name="Worden A.Z."/>
            <person name="Zauner S."/>
            <person name="Barry K."/>
            <person name="Bell C."/>
            <person name="Bharti A.K."/>
            <person name="Crow J.A."/>
            <person name="Grimwood J."/>
            <person name="Kramer R."/>
            <person name="Lindquist E."/>
            <person name="Lucas S."/>
            <person name="Salamov A."/>
            <person name="McFadden G.I."/>
            <person name="Lane C.E."/>
            <person name="Keeling P.J."/>
            <person name="Gray M.W."/>
            <person name="Grigoriev I.V."/>
            <person name="Archibald J.M."/>
        </authorList>
    </citation>
    <scope>NUCLEOTIDE SEQUENCE</scope>
    <source>
        <strain evidence="2 4">CCMP2712</strain>
    </source>
</reference>
<keyword evidence="4" id="KW-1185">Reference proteome</keyword>
<gene>
    <name evidence="2" type="ORF">GUITHDRAFT_148980</name>
</gene>
<protein>
    <submittedName>
        <fullName evidence="2 3">Uncharacterized protein</fullName>
    </submittedName>
</protein>
<name>L1I6P0_GUITC</name>
<dbReference type="RefSeq" id="XP_005818903.1">
    <property type="nucleotide sequence ID" value="XM_005818846.1"/>
</dbReference>
<dbReference type="EMBL" id="JH993225">
    <property type="protein sequence ID" value="EKX31923.1"/>
    <property type="molecule type" value="Genomic_DNA"/>
</dbReference>
<feature type="region of interest" description="Disordered" evidence="1">
    <location>
        <begin position="172"/>
        <end position="258"/>
    </location>
</feature>